<keyword evidence="3 7" id="KW-0548">Nucleotidyltransferase</keyword>
<comment type="catalytic activity">
    <reaction evidence="7">
        <text>(R)-4'-phosphopantetheine + ATP + H(+) = 3'-dephospho-CoA + diphosphate</text>
        <dbReference type="Rhea" id="RHEA:19801"/>
        <dbReference type="ChEBI" id="CHEBI:15378"/>
        <dbReference type="ChEBI" id="CHEBI:30616"/>
        <dbReference type="ChEBI" id="CHEBI:33019"/>
        <dbReference type="ChEBI" id="CHEBI:57328"/>
        <dbReference type="ChEBI" id="CHEBI:61723"/>
        <dbReference type="EC" id="2.7.7.3"/>
    </reaction>
</comment>
<dbReference type="Gene3D" id="3.40.50.620">
    <property type="entry name" value="HUPs"/>
    <property type="match status" value="1"/>
</dbReference>
<keyword evidence="2 7" id="KW-0808">Transferase</keyword>
<proteinExistence type="inferred from homology"/>
<evidence type="ECO:0000313" key="9">
    <source>
        <dbReference type="EMBL" id="ACX72056.1"/>
    </source>
</evidence>
<dbReference type="InterPro" id="IPR050385">
    <property type="entry name" value="Archaeal_FAD_synthase"/>
</dbReference>
<dbReference type="InterPro" id="IPR014729">
    <property type="entry name" value="Rossmann-like_a/b/a_fold"/>
</dbReference>
<keyword evidence="6 7" id="KW-0173">Coenzyme A biosynthesis</keyword>
<dbReference type="GO" id="GO:0005524">
    <property type="term" value="F:ATP binding"/>
    <property type="evidence" value="ECO:0007669"/>
    <property type="project" value="UniProtKB-KW"/>
</dbReference>
<dbReference type="eggNOG" id="arCOG01223">
    <property type="taxonomic scope" value="Archaea"/>
</dbReference>
<evidence type="ECO:0000256" key="2">
    <source>
        <dbReference type="ARBA" id="ARBA00022679"/>
    </source>
</evidence>
<accession>C9REQ4</accession>
<organism evidence="9 10">
    <name type="scientific">Methanocaldococcus vulcanius (strain ATCC 700851 / DSM 12094 / M7)</name>
    <name type="common">Methanococcus vulcanius</name>
    <dbReference type="NCBI Taxonomy" id="579137"/>
    <lineage>
        <taxon>Archaea</taxon>
        <taxon>Methanobacteriati</taxon>
        <taxon>Methanobacteriota</taxon>
        <taxon>Methanomada group</taxon>
        <taxon>Methanococci</taxon>
        <taxon>Methanococcales</taxon>
        <taxon>Methanocaldococcaceae</taxon>
        <taxon>Methanocaldococcus</taxon>
    </lineage>
</organism>
<dbReference type="RefSeq" id="WP_012819602.1">
    <property type="nucleotide sequence ID" value="NC_013407.1"/>
</dbReference>
<dbReference type="GeneID" id="8512517"/>
<evidence type="ECO:0000256" key="3">
    <source>
        <dbReference type="ARBA" id="ARBA00022695"/>
    </source>
</evidence>
<dbReference type="KEGG" id="mvu:Metvu_0189"/>
<dbReference type="EMBL" id="CP001787">
    <property type="protein sequence ID" value="ACX72056.1"/>
    <property type="molecule type" value="Genomic_DNA"/>
</dbReference>
<keyword evidence="5 7" id="KW-0067">ATP-binding</keyword>
<dbReference type="GO" id="GO:0005737">
    <property type="term" value="C:cytoplasm"/>
    <property type="evidence" value="ECO:0007669"/>
    <property type="project" value="UniProtKB-SubCell"/>
</dbReference>
<evidence type="ECO:0000256" key="6">
    <source>
        <dbReference type="ARBA" id="ARBA00022993"/>
    </source>
</evidence>
<dbReference type="STRING" id="579137.Metvu_0189"/>
<keyword evidence="10" id="KW-1185">Reference proteome</keyword>
<dbReference type="AlphaFoldDB" id="C9REQ4"/>
<reference evidence="9" key="1">
    <citation type="submission" date="2009-10" db="EMBL/GenBank/DDBJ databases">
        <title>Complete sequence of chromosome of Methanocaldococcus vulcanius M7.</title>
        <authorList>
            <consortium name="US DOE Joint Genome Institute"/>
            <person name="Lucas S."/>
            <person name="Copeland A."/>
            <person name="Lapidus A."/>
            <person name="Glavina del Rio T."/>
            <person name="Dalin E."/>
            <person name="Tice H."/>
            <person name="Bruce D."/>
            <person name="Goodwin L."/>
            <person name="Pitluck S."/>
            <person name="Lcollab F.I."/>
            <person name="Brettin T."/>
            <person name="Detter J.C."/>
            <person name="Han C."/>
            <person name="Tapia R."/>
            <person name="Kuske C.R."/>
            <person name="Schmutz J."/>
            <person name="Larimer F."/>
            <person name="Land M."/>
            <person name="Hauser L."/>
            <person name="Kyrpides N."/>
            <person name="Ovchinikova G."/>
            <person name="Sieprawska-Lupa M."/>
            <person name="Whitman W.B."/>
            <person name="Woyke T."/>
        </authorList>
    </citation>
    <scope>NUCLEOTIDE SEQUENCE [LARGE SCALE GENOMIC DNA]</scope>
    <source>
        <strain evidence="9">M7</strain>
    </source>
</reference>
<dbReference type="SUPFAM" id="SSF52374">
    <property type="entry name" value="Nucleotidylyl transferase"/>
    <property type="match status" value="1"/>
</dbReference>
<keyword evidence="4 7" id="KW-0547">Nucleotide-binding</keyword>
<comment type="similarity">
    <text evidence="7">Belongs to the eukaryotic CoaD family.</text>
</comment>
<dbReference type="GO" id="GO:0015937">
    <property type="term" value="P:coenzyme A biosynthetic process"/>
    <property type="evidence" value="ECO:0007669"/>
    <property type="project" value="UniProtKB-UniRule"/>
</dbReference>
<comment type="function">
    <text evidence="7">Reversibly transfers an adenylyl group from ATP to 4'-phosphopantetheine, yielding dephospho-CoA (dPCoA) and pyrophosphate.</text>
</comment>
<sequence>MKKKKLKVVVGGTFDILHRGHKELLKFSSSLGKLTVGITSDEFAKKYKKHQINDLKTRISNLKKFLDEVNADYEIKIIDNAYGDAVEEDYDIIVVTEETVKNAEKINKLRIKKGLKPIDIVVFNRVLAKNGKPISTTRIRSGEIDEEGNLKRTLSG</sequence>
<dbReference type="HOGENOM" id="CLU_035272_5_0_2"/>
<dbReference type="HAMAP" id="MF_00647">
    <property type="entry name" value="PPAT_arch"/>
    <property type="match status" value="1"/>
</dbReference>
<gene>
    <name evidence="7" type="primary">coaD</name>
    <name evidence="9" type="ordered locus">Metvu_0189</name>
</gene>
<dbReference type="OrthoDB" id="53228at2157"/>
<dbReference type="Proteomes" id="UP000002063">
    <property type="component" value="Chromosome"/>
</dbReference>
<dbReference type="EC" id="2.7.7.3" evidence="7"/>
<feature type="domain" description="Cytidyltransferase-like" evidence="8">
    <location>
        <begin position="9"/>
        <end position="141"/>
    </location>
</feature>
<keyword evidence="1 7" id="KW-0963">Cytoplasm</keyword>
<protein>
    <recommendedName>
        <fullName evidence="7">Phosphopantetheine adenylyltransferase</fullName>
        <ecNumber evidence="7">2.7.7.3</ecNumber>
    </recommendedName>
    <alternativeName>
        <fullName evidence="7">Dephospho-CoA pyrophosphorylase</fullName>
    </alternativeName>
    <alternativeName>
        <fullName evidence="7">Pantetheine-phosphate adenylyltransferase</fullName>
        <shortName evidence="7">PPAT</shortName>
    </alternativeName>
</protein>
<evidence type="ECO:0000259" key="8">
    <source>
        <dbReference type="Pfam" id="PF01467"/>
    </source>
</evidence>
<dbReference type="PANTHER" id="PTHR43793:SF1">
    <property type="entry name" value="FAD SYNTHASE"/>
    <property type="match status" value="1"/>
</dbReference>
<dbReference type="NCBIfam" id="TIGR00125">
    <property type="entry name" value="cyt_tran_rel"/>
    <property type="match status" value="1"/>
</dbReference>
<comment type="subcellular location">
    <subcellularLocation>
        <location evidence="7">Cytoplasm</location>
    </subcellularLocation>
</comment>
<evidence type="ECO:0000313" key="10">
    <source>
        <dbReference type="Proteomes" id="UP000002063"/>
    </source>
</evidence>
<dbReference type="InterPro" id="IPR023540">
    <property type="entry name" value="PPAT_arch"/>
</dbReference>
<dbReference type="PANTHER" id="PTHR43793">
    <property type="entry name" value="FAD SYNTHASE"/>
    <property type="match status" value="1"/>
</dbReference>
<dbReference type="GO" id="GO:0004595">
    <property type="term" value="F:pantetheine-phosphate adenylyltransferase activity"/>
    <property type="evidence" value="ECO:0007669"/>
    <property type="project" value="UniProtKB-UniRule"/>
</dbReference>
<dbReference type="NCBIfam" id="NF001985">
    <property type="entry name" value="PRK00777.1"/>
    <property type="match status" value="1"/>
</dbReference>
<dbReference type="InterPro" id="IPR004821">
    <property type="entry name" value="Cyt_trans-like"/>
</dbReference>
<dbReference type="Pfam" id="PF01467">
    <property type="entry name" value="CTP_transf_like"/>
    <property type="match status" value="1"/>
</dbReference>
<evidence type="ECO:0000256" key="4">
    <source>
        <dbReference type="ARBA" id="ARBA00022741"/>
    </source>
</evidence>
<dbReference type="UniPathway" id="UPA00241"/>
<evidence type="ECO:0000256" key="7">
    <source>
        <dbReference type="HAMAP-Rule" id="MF_00647"/>
    </source>
</evidence>
<evidence type="ECO:0000256" key="1">
    <source>
        <dbReference type="ARBA" id="ARBA00022490"/>
    </source>
</evidence>
<comment type="pathway">
    <text evidence="7">Cofactor biosynthesis; coenzyme A biosynthesis.</text>
</comment>
<name>C9REQ4_METVM</name>
<evidence type="ECO:0000256" key="5">
    <source>
        <dbReference type="ARBA" id="ARBA00022840"/>
    </source>
</evidence>